<protein>
    <submittedName>
        <fullName evidence="1">Uncharacterized protein</fullName>
    </submittedName>
</protein>
<dbReference type="EMBL" id="CP022115">
    <property type="protein sequence ID" value="ASJ23907.1"/>
    <property type="molecule type" value="Genomic_DNA"/>
</dbReference>
<dbReference type="AlphaFoldDB" id="A0A248LGM7"/>
<dbReference type="Proteomes" id="UP000197424">
    <property type="component" value="Chromosome"/>
</dbReference>
<proteinExistence type="predicted"/>
<evidence type="ECO:0000313" key="1">
    <source>
        <dbReference type="EMBL" id="ASJ23907.1"/>
    </source>
</evidence>
<gene>
    <name evidence="1" type="ORF">LHGZ1_1076</name>
</gene>
<accession>A0A248LGM7</accession>
<reference evidence="2" key="1">
    <citation type="submission" date="2017-06" db="EMBL/GenBank/DDBJ databases">
        <title>Whole genome sequence of Laribacter hongkongensis LHGZ1.</title>
        <authorList>
            <person name="Chen D."/>
            <person name="Wu H."/>
            <person name="Chen J."/>
        </authorList>
    </citation>
    <scope>NUCLEOTIDE SEQUENCE [LARGE SCALE GENOMIC DNA]</scope>
    <source>
        <strain evidence="2">LHGZ1</strain>
    </source>
</reference>
<evidence type="ECO:0000313" key="2">
    <source>
        <dbReference type="Proteomes" id="UP000197424"/>
    </source>
</evidence>
<sequence>MAEQAPVTGLFFYALVLSAVDCHVVAGINRLNAFFARKNNLSLANCKSALNIAT</sequence>
<name>A0A248LGM7_9NEIS</name>
<organism evidence="1 2">
    <name type="scientific">Laribacter hongkongensis</name>
    <dbReference type="NCBI Taxonomy" id="168471"/>
    <lineage>
        <taxon>Bacteria</taxon>
        <taxon>Pseudomonadati</taxon>
        <taxon>Pseudomonadota</taxon>
        <taxon>Betaproteobacteria</taxon>
        <taxon>Neisseriales</taxon>
        <taxon>Aquaspirillaceae</taxon>
        <taxon>Laribacter</taxon>
    </lineage>
</organism>